<dbReference type="Proteomes" id="UP000243459">
    <property type="component" value="Chromosome 4"/>
</dbReference>
<dbReference type="AlphaFoldDB" id="A0A5P1F0V3"/>
<feature type="region of interest" description="Disordered" evidence="1">
    <location>
        <begin position="109"/>
        <end position="146"/>
    </location>
</feature>
<name>A0A5P1F0V3_ASPOF</name>
<evidence type="ECO:0000256" key="1">
    <source>
        <dbReference type="SAM" id="MobiDB-lite"/>
    </source>
</evidence>
<accession>A0A5P1F0V3</accession>
<keyword evidence="3" id="KW-1185">Reference proteome</keyword>
<dbReference type="Gramene" id="ONK71812">
    <property type="protein sequence ID" value="ONK71812"/>
    <property type="gene ID" value="A4U43_C04F12650"/>
</dbReference>
<sequence>MICLMHLLPSSEEISEEVVLAAFRLFWESVLDEVESTEEEDEGNEEAIVLVLFKLFWESIPDEVECTEEVDGIPVEVDQVESVEEPEEVASVSEERVRGKKYPSFEGGVNDDLRGTASFEGGVDNELRGGVDDEIRGTTSFEGGVDDELRGRTVKTLALESDLKEEADRSEGGK</sequence>
<dbReference type="EMBL" id="CM007384">
    <property type="protein sequence ID" value="ONK71812.1"/>
    <property type="molecule type" value="Genomic_DNA"/>
</dbReference>
<proteinExistence type="predicted"/>
<evidence type="ECO:0000313" key="3">
    <source>
        <dbReference type="Proteomes" id="UP000243459"/>
    </source>
</evidence>
<gene>
    <name evidence="2" type="ORF">A4U43_C04F12650</name>
</gene>
<organism evidence="2 3">
    <name type="scientific">Asparagus officinalis</name>
    <name type="common">Garden asparagus</name>
    <dbReference type="NCBI Taxonomy" id="4686"/>
    <lineage>
        <taxon>Eukaryota</taxon>
        <taxon>Viridiplantae</taxon>
        <taxon>Streptophyta</taxon>
        <taxon>Embryophyta</taxon>
        <taxon>Tracheophyta</taxon>
        <taxon>Spermatophyta</taxon>
        <taxon>Magnoliopsida</taxon>
        <taxon>Liliopsida</taxon>
        <taxon>Asparagales</taxon>
        <taxon>Asparagaceae</taxon>
        <taxon>Asparagoideae</taxon>
        <taxon>Asparagus</taxon>
    </lineage>
</organism>
<feature type="compositionally biased region" description="Basic and acidic residues" evidence="1">
    <location>
        <begin position="125"/>
        <end position="136"/>
    </location>
</feature>
<protein>
    <submittedName>
        <fullName evidence="2">Uncharacterized protein</fullName>
    </submittedName>
</protein>
<evidence type="ECO:0000313" key="2">
    <source>
        <dbReference type="EMBL" id="ONK71812.1"/>
    </source>
</evidence>
<reference evidence="3" key="1">
    <citation type="journal article" date="2017" name="Nat. Commun.">
        <title>The asparagus genome sheds light on the origin and evolution of a young Y chromosome.</title>
        <authorList>
            <person name="Harkess A."/>
            <person name="Zhou J."/>
            <person name="Xu C."/>
            <person name="Bowers J.E."/>
            <person name="Van der Hulst R."/>
            <person name="Ayyampalayam S."/>
            <person name="Mercati F."/>
            <person name="Riccardi P."/>
            <person name="McKain M.R."/>
            <person name="Kakrana A."/>
            <person name="Tang H."/>
            <person name="Ray J."/>
            <person name="Groenendijk J."/>
            <person name="Arikit S."/>
            <person name="Mathioni S.M."/>
            <person name="Nakano M."/>
            <person name="Shan H."/>
            <person name="Telgmann-Rauber A."/>
            <person name="Kanno A."/>
            <person name="Yue Z."/>
            <person name="Chen H."/>
            <person name="Li W."/>
            <person name="Chen Y."/>
            <person name="Xu X."/>
            <person name="Zhang Y."/>
            <person name="Luo S."/>
            <person name="Chen H."/>
            <person name="Gao J."/>
            <person name="Mao Z."/>
            <person name="Pires J.C."/>
            <person name="Luo M."/>
            <person name="Kudrna D."/>
            <person name="Wing R.A."/>
            <person name="Meyers B.C."/>
            <person name="Yi K."/>
            <person name="Kong H."/>
            <person name="Lavrijsen P."/>
            <person name="Sunseri F."/>
            <person name="Falavigna A."/>
            <person name="Ye Y."/>
            <person name="Leebens-Mack J.H."/>
            <person name="Chen G."/>
        </authorList>
    </citation>
    <scope>NUCLEOTIDE SEQUENCE [LARGE SCALE GENOMIC DNA]</scope>
    <source>
        <strain evidence="3">cv. DH0086</strain>
    </source>
</reference>